<comment type="pathway">
    <text evidence="1">Carbohydrate acid metabolism.</text>
</comment>
<evidence type="ECO:0000256" key="4">
    <source>
        <dbReference type="ARBA" id="ARBA00023239"/>
    </source>
</evidence>
<dbReference type="Proteomes" id="UP000272474">
    <property type="component" value="Unassembled WGS sequence"/>
</dbReference>
<evidence type="ECO:0000256" key="1">
    <source>
        <dbReference type="ARBA" id="ARBA00004761"/>
    </source>
</evidence>
<comment type="subunit">
    <text evidence="3">Homotrimer.</text>
</comment>
<protein>
    <submittedName>
        <fullName evidence="6">Aldolase</fullName>
    </submittedName>
</protein>
<dbReference type="Gene3D" id="3.20.20.70">
    <property type="entry name" value="Aldolase class I"/>
    <property type="match status" value="1"/>
</dbReference>
<evidence type="ECO:0000256" key="3">
    <source>
        <dbReference type="ARBA" id="ARBA00011233"/>
    </source>
</evidence>
<name>A0A3A9YWA2_9ACTN</name>
<evidence type="ECO:0000256" key="5">
    <source>
        <dbReference type="ARBA" id="ARBA00023277"/>
    </source>
</evidence>
<gene>
    <name evidence="6" type="ORF">D7294_21115</name>
</gene>
<sequence length="198" mass="19545">MELTHPLLAALAAQRLLPVLRSPEAGAALARTRQLLGAGCRVVELTTSTPGWRDALAGARAELGAEAGAFLGLGTVTTAGQARDAVAAGAAFLVSPFPAPEVREVARGAGVLFVEGGFTPAEVADAASRGPAKVFPAHVGGPQYLRSLRAVLPSAVLIPTGGIPVEGADAYLAAGALAVGVGSGLPADPEALAAVFAA</sequence>
<accession>A0A3A9YWA2</accession>
<keyword evidence="4" id="KW-0456">Lyase</keyword>
<keyword evidence="7" id="KW-1185">Reference proteome</keyword>
<comment type="similarity">
    <text evidence="2">Belongs to the KHG/KDPG aldolase family.</text>
</comment>
<dbReference type="GO" id="GO:0016829">
    <property type="term" value="F:lyase activity"/>
    <property type="evidence" value="ECO:0007669"/>
    <property type="project" value="UniProtKB-KW"/>
</dbReference>
<reference evidence="6 7" key="1">
    <citation type="journal article" date="2014" name="Int. J. Syst. Evol. Microbiol.">
        <title>Streptomyces hoynatensis sp. nov., isolated from deep marine sediment.</title>
        <authorList>
            <person name="Veyisoglu A."/>
            <person name="Sahin N."/>
        </authorList>
    </citation>
    <scope>NUCLEOTIDE SEQUENCE [LARGE SCALE GENOMIC DNA]</scope>
    <source>
        <strain evidence="6 7">KCTC 29097</strain>
    </source>
</reference>
<proteinExistence type="inferred from homology"/>
<keyword evidence="5" id="KW-0119">Carbohydrate metabolism</keyword>
<evidence type="ECO:0000313" key="7">
    <source>
        <dbReference type="Proteomes" id="UP000272474"/>
    </source>
</evidence>
<dbReference type="InterPro" id="IPR000887">
    <property type="entry name" value="Aldlse_KDPG_KHG"/>
</dbReference>
<evidence type="ECO:0000313" key="6">
    <source>
        <dbReference type="EMBL" id="RKN39496.1"/>
    </source>
</evidence>
<dbReference type="CDD" id="cd00452">
    <property type="entry name" value="KDPG_aldolase"/>
    <property type="match status" value="1"/>
</dbReference>
<dbReference type="InterPro" id="IPR013785">
    <property type="entry name" value="Aldolase_TIM"/>
</dbReference>
<comment type="caution">
    <text evidence="6">The sequence shown here is derived from an EMBL/GenBank/DDBJ whole genome shotgun (WGS) entry which is preliminary data.</text>
</comment>
<dbReference type="SUPFAM" id="SSF51569">
    <property type="entry name" value="Aldolase"/>
    <property type="match status" value="1"/>
</dbReference>
<dbReference type="EMBL" id="RBAL01000013">
    <property type="protein sequence ID" value="RKN39496.1"/>
    <property type="molecule type" value="Genomic_DNA"/>
</dbReference>
<dbReference type="AlphaFoldDB" id="A0A3A9YWA2"/>
<organism evidence="6 7">
    <name type="scientific">Streptomyces hoynatensis</name>
    <dbReference type="NCBI Taxonomy" id="1141874"/>
    <lineage>
        <taxon>Bacteria</taxon>
        <taxon>Bacillati</taxon>
        <taxon>Actinomycetota</taxon>
        <taxon>Actinomycetes</taxon>
        <taxon>Kitasatosporales</taxon>
        <taxon>Streptomycetaceae</taxon>
        <taxon>Streptomyces</taxon>
    </lineage>
</organism>
<dbReference type="RefSeq" id="WP_120682136.1">
    <property type="nucleotide sequence ID" value="NZ_RBAL01000013.1"/>
</dbReference>
<dbReference type="OrthoDB" id="9805177at2"/>
<dbReference type="PANTHER" id="PTHR30246">
    <property type="entry name" value="2-KETO-3-DEOXY-6-PHOSPHOGLUCONATE ALDOLASE"/>
    <property type="match status" value="1"/>
</dbReference>
<dbReference type="PANTHER" id="PTHR30246:SF1">
    <property type="entry name" value="2-DEHYDRO-3-DEOXY-6-PHOSPHOGALACTONATE ALDOLASE-RELATED"/>
    <property type="match status" value="1"/>
</dbReference>
<evidence type="ECO:0000256" key="2">
    <source>
        <dbReference type="ARBA" id="ARBA00006906"/>
    </source>
</evidence>
<dbReference type="Pfam" id="PF01081">
    <property type="entry name" value="Aldolase"/>
    <property type="match status" value="1"/>
</dbReference>